<accession>A0A8H6G6J5</accession>
<sequence>MNEYGVQAEQRVDVSAEDSGKVTSILSPSTFSATIVSLLLQSPHQAKAQLLYMHAHTSSYILLPANKPATQIHLREPGLEKASASALLPSRLAANAQRVV</sequence>
<dbReference type="RefSeq" id="XP_037170712.1">
    <property type="nucleotide sequence ID" value="XM_037302133.1"/>
</dbReference>
<dbReference type="Proteomes" id="UP000578531">
    <property type="component" value="Unassembled WGS sequence"/>
</dbReference>
<protein>
    <submittedName>
        <fullName evidence="2">Uncharacterized protein</fullName>
    </submittedName>
</protein>
<evidence type="ECO:0000313" key="2">
    <source>
        <dbReference type="EMBL" id="KAF6241472.1"/>
    </source>
</evidence>
<reference evidence="2" key="2">
    <citation type="submission" date="2020-05" db="EMBL/GenBank/DDBJ databases">
        <authorList>
            <person name="Mckenzie S.K."/>
            <person name="Walston R.F."/>
            <person name="Allen J.L."/>
        </authorList>
    </citation>
    <scope>NUCLEOTIDE SEQUENCE</scope>
    <source>
        <strain evidence="2">WasteWater2</strain>
    </source>
</reference>
<proteinExistence type="predicted"/>
<keyword evidence="3" id="KW-1185">Reference proteome</keyword>
<evidence type="ECO:0000313" key="3">
    <source>
        <dbReference type="Proteomes" id="UP000578531"/>
    </source>
</evidence>
<dbReference type="EMBL" id="JACCJC010000001">
    <property type="protein sequence ID" value="KAF6241472.1"/>
    <property type="molecule type" value="Genomic_DNA"/>
</dbReference>
<dbReference type="EMBL" id="JACCJC010000140">
    <property type="protein sequence ID" value="KAF6223133.1"/>
    <property type="molecule type" value="Genomic_DNA"/>
</dbReference>
<name>A0A8H6G6J5_9LECA</name>
<reference evidence="2 3" key="1">
    <citation type="journal article" date="2020" name="Genomics">
        <title>Complete, high-quality genomes from long-read metagenomic sequencing of two wolf lichen thalli reveals enigmatic genome architecture.</title>
        <authorList>
            <person name="McKenzie S.K."/>
            <person name="Walston R.F."/>
            <person name="Allen J.L."/>
        </authorList>
    </citation>
    <scope>NUCLEOTIDE SEQUENCE [LARGE SCALE GENOMIC DNA]</scope>
    <source>
        <strain evidence="2">WasteWater2</strain>
    </source>
</reference>
<organism evidence="2 3">
    <name type="scientific">Letharia columbiana</name>
    <dbReference type="NCBI Taxonomy" id="112416"/>
    <lineage>
        <taxon>Eukaryota</taxon>
        <taxon>Fungi</taxon>
        <taxon>Dikarya</taxon>
        <taxon>Ascomycota</taxon>
        <taxon>Pezizomycotina</taxon>
        <taxon>Lecanoromycetes</taxon>
        <taxon>OSLEUM clade</taxon>
        <taxon>Lecanoromycetidae</taxon>
        <taxon>Lecanorales</taxon>
        <taxon>Lecanorineae</taxon>
        <taxon>Parmeliaceae</taxon>
        <taxon>Letharia</taxon>
    </lineage>
</organism>
<evidence type="ECO:0000313" key="1">
    <source>
        <dbReference type="EMBL" id="KAF6223133.1"/>
    </source>
</evidence>
<dbReference type="GeneID" id="59281862"/>
<dbReference type="AlphaFoldDB" id="A0A8H6G6J5"/>
<comment type="caution">
    <text evidence="2">The sequence shown here is derived from an EMBL/GenBank/DDBJ whole genome shotgun (WGS) entry which is preliminary data.</text>
</comment>
<gene>
    <name evidence="2" type="ORF">HO173_000182</name>
    <name evidence="1" type="ORF">HO173_013295</name>
</gene>